<comment type="caution">
    <text evidence="1">The sequence shown here is derived from an EMBL/GenBank/DDBJ whole genome shotgun (WGS) entry which is preliminary data.</text>
</comment>
<dbReference type="SUPFAM" id="SSF53335">
    <property type="entry name" value="S-adenosyl-L-methionine-dependent methyltransferases"/>
    <property type="match status" value="1"/>
</dbReference>
<dbReference type="PANTHER" id="PTHR33593">
    <property type="entry name" value="DUF1442 FAMILY PROTEIN"/>
    <property type="match status" value="1"/>
</dbReference>
<protein>
    <submittedName>
        <fullName evidence="1">Uncharacterized protein</fullName>
    </submittedName>
</protein>
<dbReference type="AlphaFoldDB" id="A0A4S8IA67"/>
<accession>A0A4S8IA67</accession>
<evidence type="ECO:0000313" key="1">
    <source>
        <dbReference type="EMBL" id="THU44012.1"/>
    </source>
</evidence>
<dbReference type="InterPro" id="IPR029063">
    <property type="entry name" value="SAM-dependent_MTases_sf"/>
</dbReference>
<sequence length="146" mass="16224">MRKERASKLIEPDYTEYISALPAGKRIQLMVDVGPSGGISPSTLALAAAAQQTCGKVICVRHEQADVGVARRQIETLNLTGVAELRLGRSLQVVEQLRNVDFAVVDHRMECWKFVAIVDANPCGYPTKDNTFIDRKKDILNNRRLC</sequence>
<name>A0A4S8IA67_MUSBA</name>
<dbReference type="InterPro" id="IPR009902">
    <property type="entry name" value="DUF1442"/>
</dbReference>
<proteinExistence type="predicted"/>
<dbReference type="Gene3D" id="3.40.50.150">
    <property type="entry name" value="Vaccinia Virus protein VP39"/>
    <property type="match status" value="1"/>
</dbReference>
<organism evidence="1 2">
    <name type="scientific">Musa balbisiana</name>
    <name type="common">Banana</name>
    <dbReference type="NCBI Taxonomy" id="52838"/>
    <lineage>
        <taxon>Eukaryota</taxon>
        <taxon>Viridiplantae</taxon>
        <taxon>Streptophyta</taxon>
        <taxon>Embryophyta</taxon>
        <taxon>Tracheophyta</taxon>
        <taxon>Spermatophyta</taxon>
        <taxon>Magnoliopsida</taxon>
        <taxon>Liliopsida</taxon>
        <taxon>Zingiberales</taxon>
        <taxon>Musaceae</taxon>
        <taxon>Musa</taxon>
    </lineage>
</organism>
<gene>
    <name evidence="1" type="ORF">C4D60_Mb02t02890</name>
</gene>
<reference evidence="1 2" key="1">
    <citation type="journal article" date="2019" name="Nat. Plants">
        <title>Genome sequencing of Musa balbisiana reveals subgenome evolution and function divergence in polyploid bananas.</title>
        <authorList>
            <person name="Yao X."/>
        </authorList>
    </citation>
    <scope>NUCLEOTIDE SEQUENCE [LARGE SCALE GENOMIC DNA]</scope>
    <source>
        <strain evidence="2">cv. DH-PKW</strain>
        <tissue evidence="1">Leaves</tissue>
    </source>
</reference>
<dbReference type="PANTHER" id="PTHR33593:SF16">
    <property type="entry name" value="OS08G0110600 PROTEIN"/>
    <property type="match status" value="1"/>
</dbReference>
<evidence type="ECO:0000313" key="2">
    <source>
        <dbReference type="Proteomes" id="UP000317650"/>
    </source>
</evidence>
<dbReference type="Proteomes" id="UP000317650">
    <property type="component" value="Chromosome 2"/>
</dbReference>
<keyword evidence="2" id="KW-1185">Reference proteome</keyword>
<dbReference type="Pfam" id="PF07279">
    <property type="entry name" value="DUF1442"/>
    <property type="match status" value="1"/>
</dbReference>
<dbReference type="EMBL" id="PYDT01000011">
    <property type="protein sequence ID" value="THU44012.1"/>
    <property type="molecule type" value="Genomic_DNA"/>
</dbReference>